<proteinExistence type="predicted"/>
<gene>
    <name evidence="1" type="ORF">SETIT_9G428000v2</name>
</gene>
<dbReference type="EMBL" id="CM003536">
    <property type="protein sequence ID" value="RCV45124.1"/>
    <property type="molecule type" value="Genomic_DNA"/>
</dbReference>
<accession>A0A368SRW8</accession>
<reference evidence="1" key="2">
    <citation type="submission" date="2015-07" db="EMBL/GenBank/DDBJ databases">
        <authorList>
            <person name="Noorani M."/>
        </authorList>
    </citation>
    <scope>NUCLEOTIDE SEQUENCE</scope>
    <source>
        <strain evidence="1">Yugu1</strain>
    </source>
</reference>
<sequence length="290" mass="32058">MGCGVWSTRRLCRVTTAANHKNMRFLLFVFEEIFLRWARFMHGSYDTRLTELIANYSTMLALHAQLLGRPAVRPVSVRLKDRPTIGAVKTVEPFGFIRNRRTGRFCTNRTYFARCPHVLSHVGPTKGPAQVKSHVENSPIRSVARTRTVAVAHREKGRRRIPIREQAGRLAAHHEQAAAALSPPVSSAALRHCLFFADCGRGTSSPDPNGPARSSPAKAHPVLRVDGWQLQLHISFCVAPGAEALGGLFFAGGGRPADRQGLRLPRRVRKEASTPGCRFHVIAGGERIQQ</sequence>
<name>A0A368SRW8_SETIT</name>
<protein>
    <submittedName>
        <fullName evidence="1">Uncharacterized protein</fullName>
    </submittedName>
</protein>
<organism evidence="1">
    <name type="scientific">Setaria italica</name>
    <name type="common">Foxtail millet</name>
    <name type="synonym">Panicum italicum</name>
    <dbReference type="NCBI Taxonomy" id="4555"/>
    <lineage>
        <taxon>Eukaryota</taxon>
        <taxon>Viridiplantae</taxon>
        <taxon>Streptophyta</taxon>
        <taxon>Embryophyta</taxon>
        <taxon>Tracheophyta</taxon>
        <taxon>Spermatophyta</taxon>
        <taxon>Magnoliopsida</taxon>
        <taxon>Liliopsida</taxon>
        <taxon>Poales</taxon>
        <taxon>Poaceae</taxon>
        <taxon>PACMAD clade</taxon>
        <taxon>Panicoideae</taxon>
        <taxon>Panicodae</taxon>
        <taxon>Paniceae</taxon>
        <taxon>Cenchrinae</taxon>
        <taxon>Setaria</taxon>
    </lineage>
</organism>
<reference evidence="1" key="1">
    <citation type="journal article" date="2012" name="Nat. Biotechnol.">
        <title>Reference genome sequence of the model plant Setaria.</title>
        <authorList>
            <person name="Bennetzen J.L."/>
            <person name="Schmutz J."/>
            <person name="Wang H."/>
            <person name="Percifield R."/>
            <person name="Hawkins J."/>
            <person name="Pontaroli A.C."/>
            <person name="Estep M."/>
            <person name="Feng L."/>
            <person name="Vaughn J.N."/>
            <person name="Grimwood J."/>
            <person name="Jenkins J."/>
            <person name="Barry K."/>
            <person name="Lindquist E."/>
            <person name="Hellsten U."/>
            <person name="Deshpande S."/>
            <person name="Wang X."/>
            <person name="Wu X."/>
            <person name="Mitros T."/>
            <person name="Triplett J."/>
            <person name="Yang X."/>
            <person name="Ye C.Y."/>
            <person name="Mauro-Herrera M."/>
            <person name="Wang L."/>
            <person name="Li P."/>
            <person name="Sharma M."/>
            <person name="Sharma R."/>
            <person name="Ronald P.C."/>
            <person name="Panaud O."/>
            <person name="Kellogg E.A."/>
            <person name="Brutnell T.P."/>
            <person name="Doust A.N."/>
            <person name="Tuskan G.A."/>
            <person name="Rokhsar D."/>
            <person name="Devos K.M."/>
        </authorList>
    </citation>
    <scope>NUCLEOTIDE SEQUENCE [LARGE SCALE GENOMIC DNA]</scope>
    <source>
        <strain evidence="1">Yugu1</strain>
    </source>
</reference>
<dbReference type="AlphaFoldDB" id="A0A368SRW8"/>
<evidence type="ECO:0000313" key="1">
    <source>
        <dbReference type="EMBL" id="RCV45124.1"/>
    </source>
</evidence>